<evidence type="ECO:0000256" key="10">
    <source>
        <dbReference type="ARBA" id="ARBA00022884"/>
    </source>
</evidence>
<dbReference type="InterPro" id="IPR054728">
    <property type="entry name" value="RsmB-like_ferredoxin"/>
</dbReference>
<evidence type="ECO:0000256" key="12">
    <source>
        <dbReference type="ARBA" id="ARBA00031088"/>
    </source>
</evidence>
<dbReference type="GO" id="GO:0006355">
    <property type="term" value="P:regulation of DNA-templated transcription"/>
    <property type="evidence" value="ECO:0007669"/>
    <property type="project" value="InterPro"/>
</dbReference>
<dbReference type="InterPro" id="IPR006027">
    <property type="entry name" value="NusB_RsmB_TIM44"/>
</dbReference>
<feature type="binding site" evidence="14">
    <location>
        <position position="300"/>
    </location>
    <ligand>
        <name>S-adenosyl-L-methionine</name>
        <dbReference type="ChEBI" id="CHEBI:59789"/>
    </ligand>
</feature>
<dbReference type="CDD" id="cd02440">
    <property type="entry name" value="AdoMet_MTases"/>
    <property type="match status" value="1"/>
</dbReference>
<keyword evidence="5" id="KW-0963">Cytoplasm</keyword>
<dbReference type="NCBIfam" id="NF008149">
    <property type="entry name" value="PRK10901.1"/>
    <property type="match status" value="1"/>
</dbReference>
<comment type="caution">
    <text evidence="16">The sequence shown here is derived from an EMBL/GenBank/DDBJ whole genome shotgun (WGS) entry which is preliminary data.</text>
</comment>
<evidence type="ECO:0000256" key="1">
    <source>
        <dbReference type="ARBA" id="ARBA00002724"/>
    </source>
</evidence>
<evidence type="ECO:0000256" key="6">
    <source>
        <dbReference type="ARBA" id="ARBA00022552"/>
    </source>
</evidence>
<dbReference type="NCBIfam" id="TIGR00563">
    <property type="entry name" value="rsmB"/>
    <property type="match status" value="1"/>
</dbReference>
<feature type="domain" description="SAM-dependent MTase RsmB/NOP-type" evidence="15">
    <location>
        <begin position="161"/>
        <end position="429"/>
    </location>
</feature>
<dbReference type="GO" id="GO:0070475">
    <property type="term" value="P:rRNA base methylation"/>
    <property type="evidence" value="ECO:0007669"/>
    <property type="project" value="TreeGrafter"/>
</dbReference>
<dbReference type="OrthoDB" id="9810297at2"/>
<dbReference type="Pfam" id="PF01029">
    <property type="entry name" value="NusB"/>
    <property type="match status" value="1"/>
</dbReference>
<comment type="function">
    <text evidence="1">Specifically methylates the cytosine at position 967 (m5C967) of 16S rRNA.</text>
</comment>
<evidence type="ECO:0000313" key="17">
    <source>
        <dbReference type="Proteomes" id="UP000190867"/>
    </source>
</evidence>
<evidence type="ECO:0000313" key="16">
    <source>
        <dbReference type="EMBL" id="OOR98990.1"/>
    </source>
</evidence>
<feature type="binding site" evidence="14">
    <location>
        <begin position="251"/>
        <end position="257"/>
    </location>
    <ligand>
        <name>S-adenosyl-L-methionine</name>
        <dbReference type="ChEBI" id="CHEBI:59789"/>
    </ligand>
</feature>
<dbReference type="SUPFAM" id="SSF53335">
    <property type="entry name" value="S-adenosyl-L-methionine-dependent methyltransferases"/>
    <property type="match status" value="1"/>
</dbReference>
<evidence type="ECO:0000256" key="8">
    <source>
        <dbReference type="ARBA" id="ARBA00022679"/>
    </source>
</evidence>
<dbReference type="Pfam" id="PF22458">
    <property type="entry name" value="RsmF-B_ferredox"/>
    <property type="match status" value="1"/>
</dbReference>
<dbReference type="PANTHER" id="PTHR22807">
    <property type="entry name" value="NOP2 YEAST -RELATED NOL1/NOP2/FMU SUN DOMAIN-CONTAINING"/>
    <property type="match status" value="1"/>
</dbReference>
<comment type="subcellular location">
    <subcellularLocation>
        <location evidence="2">Cytoplasm</location>
    </subcellularLocation>
</comment>
<keyword evidence="9 14" id="KW-0949">S-adenosyl-L-methionine</keyword>
<dbReference type="Gene3D" id="3.30.70.1170">
    <property type="entry name" value="Sun protein, domain 3"/>
    <property type="match status" value="1"/>
</dbReference>
<evidence type="ECO:0000256" key="4">
    <source>
        <dbReference type="ARBA" id="ARBA00012140"/>
    </source>
</evidence>
<accession>A0A1T0ARI6</accession>
<gene>
    <name evidence="16" type="ORF">B0187_06950</name>
</gene>
<evidence type="ECO:0000256" key="5">
    <source>
        <dbReference type="ARBA" id="ARBA00022490"/>
    </source>
</evidence>
<keyword evidence="17" id="KW-1185">Reference proteome</keyword>
<organism evidence="16 17">
    <name type="scientific">Haemophilus paracuniculus</name>
    <dbReference type="NCBI Taxonomy" id="734"/>
    <lineage>
        <taxon>Bacteria</taxon>
        <taxon>Pseudomonadati</taxon>
        <taxon>Pseudomonadota</taxon>
        <taxon>Gammaproteobacteria</taxon>
        <taxon>Pasteurellales</taxon>
        <taxon>Pasteurellaceae</taxon>
        <taxon>Haemophilus</taxon>
    </lineage>
</organism>
<evidence type="ECO:0000259" key="15">
    <source>
        <dbReference type="PROSITE" id="PS51686"/>
    </source>
</evidence>
<dbReference type="Gene3D" id="1.10.287.730">
    <property type="entry name" value="Helix hairpin bin"/>
    <property type="match status" value="1"/>
</dbReference>
<evidence type="ECO:0000256" key="7">
    <source>
        <dbReference type="ARBA" id="ARBA00022603"/>
    </source>
</evidence>
<dbReference type="EC" id="2.1.1.176" evidence="4"/>
<dbReference type="RefSeq" id="WP_078237137.1">
    <property type="nucleotide sequence ID" value="NZ_MUYA01000008.1"/>
</dbReference>
<dbReference type="GO" id="GO:0003723">
    <property type="term" value="F:RNA binding"/>
    <property type="evidence" value="ECO:0007669"/>
    <property type="project" value="UniProtKB-UniRule"/>
</dbReference>
<feature type="binding site" evidence="14">
    <location>
        <position position="320"/>
    </location>
    <ligand>
        <name>S-adenosyl-L-methionine</name>
        <dbReference type="ChEBI" id="CHEBI:59789"/>
    </ligand>
</feature>
<dbReference type="PRINTS" id="PR02008">
    <property type="entry name" value="RCMTFAMILY"/>
</dbReference>
<dbReference type="STRING" id="734.B0187_06950"/>
<dbReference type="InterPro" id="IPR018314">
    <property type="entry name" value="RsmB/NOL1/NOP2-like_CS"/>
</dbReference>
<dbReference type="Gene3D" id="1.10.940.10">
    <property type="entry name" value="NusB-like"/>
    <property type="match status" value="1"/>
</dbReference>
<evidence type="ECO:0000256" key="11">
    <source>
        <dbReference type="ARBA" id="ARBA00030399"/>
    </source>
</evidence>
<dbReference type="EMBL" id="MUYA01000008">
    <property type="protein sequence ID" value="OOR98990.1"/>
    <property type="molecule type" value="Genomic_DNA"/>
</dbReference>
<keyword evidence="10 14" id="KW-0694">RNA-binding</keyword>
<dbReference type="PANTHER" id="PTHR22807:SF61">
    <property type="entry name" value="NOL1_NOP2_SUN FAMILY PROTEIN _ ANTITERMINATION NUSB DOMAIN-CONTAINING PROTEIN"/>
    <property type="match status" value="1"/>
</dbReference>
<proteinExistence type="inferred from homology"/>
<dbReference type="InterPro" id="IPR023267">
    <property type="entry name" value="RCMT"/>
</dbReference>
<keyword evidence="8 14" id="KW-0808">Transferase</keyword>
<dbReference type="AlphaFoldDB" id="A0A1T0ARI6"/>
<dbReference type="GO" id="GO:0009383">
    <property type="term" value="F:rRNA (cytosine-C5-)-methyltransferase activity"/>
    <property type="evidence" value="ECO:0007669"/>
    <property type="project" value="TreeGrafter"/>
</dbReference>
<dbReference type="GO" id="GO:0005829">
    <property type="term" value="C:cytosol"/>
    <property type="evidence" value="ECO:0007669"/>
    <property type="project" value="TreeGrafter"/>
</dbReference>
<keyword evidence="7 14" id="KW-0489">Methyltransferase</keyword>
<reference evidence="16 17" key="1">
    <citation type="submission" date="2017-02" db="EMBL/GenBank/DDBJ databases">
        <title>Draft genome sequence of Haemophilus paracuniculus CCUG 43573 type strain.</title>
        <authorList>
            <person name="Engstrom-Jakobsson H."/>
            <person name="Salva-Serra F."/>
            <person name="Thorell K."/>
            <person name="Gonzales-Siles L."/>
            <person name="Karlsson R."/>
            <person name="Boulund F."/>
            <person name="Engstrand L."/>
            <person name="Kristiansson E."/>
            <person name="Moore E."/>
        </authorList>
    </citation>
    <scope>NUCLEOTIDE SEQUENCE [LARGE SCALE GENOMIC DNA]</scope>
    <source>
        <strain evidence="16 17">CCUG 43573</strain>
    </source>
</reference>
<dbReference type="Proteomes" id="UP000190867">
    <property type="component" value="Unassembled WGS sequence"/>
</dbReference>
<dbReference type="InterPro" id="IPR004573">
    <property type="entry name" value="rRNA_ssu_MeTfrase_B"/>
</dbReference>
<dbReference type="Pfam" id="PF01189">
    <property type="entry name" value="Methyltr_RsmB-F"/>
    <property type="match status" value="1"/>
</dbReference>
<evidence type="ECO:0000256" key="2">
    <source>
        <dbReference type="ARBA" id="ARBA00004496"/>
    </source>
</evidence>
<comment type="catalytic activity">
    <reaction evidence="13">
        <text>cytidine(967) in 16S rRNA + S-adenosyl-L-methionine = 5-methylcytidine(967) in 16S rRNA + S-adenosyl-L-homocysteine + H(+)</text>
        <dbReference type="Rhea" id="RHEA:42748"/>
        <dbReference type="Rhea" id="RHEA-COMP:10219"/>
        <dbReference type="Rhea" id="RHEA-COMP:10220"/>
        <dbReference type="ChEBI" id="CHEBI:15378"/>
        <dbReference type="ChEBI" id="CHEBI:57856"/>
        <dbReference type="ChEBI" id="CHEBI:59789"/>
        <dbReference type="ChEBI" id="CHEBI:74483"/>
        <dbReference type="ChEBI" id="CHEBI:82748"/>
        <dbReference type="EC" id="2.1.1.176"/>
    </reaction>
</comment>
<dbReference type="FunFam" id="3.40.50.150:FF:000022">
    <property type="entry name" value="Ribosomal RNA small subunit methyltransferase B"/>
    <property type="match status" value="1"/>
</dbReference>
<dbReference type="Gene3D" id="3.40.50.150">
    <property type="entry name" value="Vaccinia Virus protein VP39"/>
    <property type="match status" value="1"/>
</dbReference>
<evidence type="ECO:0000256" key="9">
    <source>
        <dbReference type="ARBA" id="ARBA00022691"/>
    </source>
</evidence>
<sequence>MKKLSPRAVSAQILLQVFDQGKSLSTLIPEAQSQVEARDLPLVQEIAFGVCRVLPRLERIISLLVEKPLKGKTRLVHCLLLVGLYQLLYLRVPAHAAVGETVNAIKPLKLDSFRALTNGVLRHFLREQESILAKVDQHWQTLHPEWLVNQLKKAYPNWREIMEANNQKPPMWIRVNSQHSTAEDYAKLLGDLVKICDYPTACKEALRLEKAVSVAQLPHFDEGWATVQDCHAQWSASLLDPQNNETILDACAAPGGKTTHLLELAPNAKVTALDIEESRLKRVRENLQRLGQTAKVVCGDASQPEQWLASGEMFDKILLDAPCSATGVIRRHPDIKWLRKETDIAELVALQSKILNALWQRLKPNGTLLYATCSVLPAENREQIENFLASHSDAELVPMDFHGESCIMKQFFPSENGGDGFFYAKLVKRGSE</sequence>
<comment type="similarity">
    <text evidence="3 14">Belongs to the class I-like SAM-binding methyltransferase superfamily. RsmB/NOP family.</text>
</comment>
<dbReference type="InterPro" id="IPR029063">
    <property type="entry name" value="SAM-dependent_MTases_sf"/>
</dbReference>
<name>A0A1T0ARI6_9PAST</name>
<dbReference type="NCBIfam" id="NF011494">
    <property type="entry name" value="PRK14902.1"/>
    <property type="match status" value="1"/>
</dbReference>
<dbReference type="SUPFAM" id="SSF48013">
    <property type="entry name" value="NusB-like"/>
    <property type="match status" value="1"/>
</dbReference>
<dbReference type="PROSITE" id="PS01153">
    <property type="entry name" value="NOL1_NOP2_SUN"/>
    <property type="match status" value="1"/>
</dbReference>
<evidence type="ECO:0000256" key="3">
    <source>
        <dbReference type="ARBA" id="ARBA00007494"/>
    </source>
</evidence>
<evidence type="ECO:0000256" key="13">
    <source>
        <dbReference type="ARBA" id="ARBA00047283"/>
    </source>
</evidence>
<evidence type="ECO:0000256" key="14">
    <source>
        <dbReference type="PROSITE-ProRule" id="PRU01023"/>
    </source>
</evidence>
<dbReference type="PROSITE" id="PS51686">
    <property type="entry name" value="SAM_MT_RSMB_NOP"/>
    <property type="match status" value="1"/>
</dbReference>
<dbReference type="InterPro" id="IPR035926">
    <property type="entry name" value="NusB-like_sf"/>
</dbReference>
<dbReference type="InterPro" id="IPR001678">
    <property type="entry name" value="MeTrfase_RsmB-F_NOP2_dom"/>
</dbReference>
<protein>
    <recommendedName>
        <fullName evidence="4">16S rRNA (cytosine(967)-C(5))-methyltransferase</fullName>
        <ecNumber evidence="4">2.1.1.176</ecNumber>
    </recommendedName>
    <alternativeName>
        <fullName evidence="11">16S rRNA m5C967 methyltransferase</fullName>
    </alternativeName>
    <alternativeName>
        <fullName evidence="12">rRNA (cytosine-C(5)-)-methyltransferase RsmB</fullName>
    </alternativeName>
</protein>
<dbReference type="InterPro" id="IPR049560">
    <property type="entry name" value="MeTrfase_RsmB-F_NOP2_cat"/>
</dbReference>
<feature type="active site" description="Nucleophile" evidence="14">
    <location>
        <position position="373"/>
    </location>
</feature>
<keyword evidence="6" id="KW-0698">rRNA processing</keyword>
<feature type="binding site" evidence="14">
    <location>
        <position position="274"/>
    </location>
    <ligand>
        <name>S-adenosyl-L-methionine</name>
        <dbReference type="ChEBI" id="CHEBI:59789"/>
    </ligand>
</feature>